<name>A0A562SID9_CHIJA</name>
<dbReference type="InterPro" id="IPR050739">
    <property type="entry name" value="MFP"/>
</dbReference>
<comment type="caution">
    <text evidence="6">The sequence shown here is derived from an EMBL/GenBank/DDBJ whole genome shotgun (WGS) entry which is preliminary data.</text>
</comment>
<dbReference type="RefSeq" id="WP_145719713.1">
    <property type="nucleotide sequence ID" value="NZ_BAAAFY010000003.1"/>
</dbReference>
<keyword evidence="2 5" id="KW-0812">Transmembrane</keyword>
<evidence type="ECO:0000256" key="1">
    <source>
        <dbReference type="ARBA" id="ARBA00004167"/>
    </source>
</evidence>
<sequence>MQEKNRHIESSLVSGEINEVLGAAPAWIIRWGSLLLLGIILLLCALSFLIRYPDIIKGEACMTPVMPPADVVLQPGMAIEAIYVQDGDSVQERQPLLQVRGRGMRDTITSPAAGRVLLQQAIRRNSAFTRATLLVSIIPFGQQYYTTATMPAAGSGNIRIGQRVNISLYRYPRAEYGSISGRVVSKPLPAAGNTVKVVIQPDKGSVTNYNRELEIYQGEKGQAEIITSDKRLVQRIFSFLADF</sequence>
<evidence type="ECO:0000256" key="2">
    <source>
        <dbReference type="ARBA" id="ARBA00022692"/>
    </source>
</evidence>
<evidence type="ECO:0000313" key="7">
    <source>
        <dbReference type="Proteomes" id="UP000316778"/>
    </source>
</evidence>
<dbReference type="Proteomes" id="UP000316778">
    <property type="component" value="Unassembled WGS sequence"/>
</dbReference>
<organism evidence="6 7">
    <name type="scientific">Chitinophaga japonensis</name>
    <name type="common">Flexibacter japonensis</name>
    <dbReference type="NCBI Taxonomy" id="104662"/>
    <lineage>
        <taxon>Bacteria</taxon>
        <taxon>Pseudomonadati</taxon>
        <taxon>Bacteroidota</taxon>
        <taxon>Chitinophagia</taxon>
        <taxon>Chitinophagales</taxon>
        <taxon>Chitinophagaceae</taxon>
        <taxon>Chitinophaga</taxon>
    </lineage>
</organism>
<dbReference type="SUPFAM" id="SSF51230">
    <property type="entry name" value="Single hybrid motif"/>
    <property type="match status" value="1"/>
</dbReference>
<dbReference type="PANTHER" id="PTHR30386">
    <property type="entry name" value="MEMBRANE FUSION SUBUNIT OF EMRAB-TOLC MULTIDRUG EFFLUX PUMP"/>
    <property type="match status" value="1"/>
</dbReference>
<gene>
    <name evidence="6" type="ORF">LX66_5668</name>
</gene>
<evidence type="ECO:0000313" key="6">
    <source>
        <dbReference type="EMBL" id="TWI81059.1"/>
    </source>
</evidence>
<reference evidence="6 7" key="1">
    <citation type="journal article" date="2013" name="Stand. Genomic Sci.">
        <title>Genomic Encyclopedia of Type Strains, Phase I: The one thousand microbial genomes (KMG-I) project.</title>
        <authorList>
            <person name="Kyrpides N.C."/>
            <person name="Woyke T."/>
            <person name="Eisen J.A."/>
            <person name="Garrity G."/>
            <person name="Lilburn T.G."/>
            <person name="Beck B.J."/>
            <person name="Whitman W.B."/>
            <person name="Hugenholtz P."/>
            <person name="Klenk H.P."/>
        </authorList>
    </citation>
    <scope>NUCLEOTIDE SEQUENCE [LARGE SCALE GENOMIC DNA]</scope>
    <source>
        <strain evidence="6 7">DSM 13484</strain>
    </source>
</reference>
<dbReference type="AlphaFoldDB" id="A0A562SID9"/>
<keyword evidence="3 5" id="KW-1133">Transmembrane helix</keyword>
<keyword evidence="4 5" id="KW-0472">Membrane</keyword>
<comment type="subcellular location">
    <subcellularLocation>
        <location evidence="1">Membrane</location>
        <topology evidence="1">Single-pass membrane protein</topology>
    </subcellularLocation>
</comment>
<protein>
    <submittedName>
        <fullName evidence="6">HlyD family secretion protein</fullName>
    </submittedName>
</protein>
<dbReference type="GO" id="GO:0016020">
    <property type="term" value="C:membrane"/>
    <property type="evidence" value="ECO:0007669"/>
    <property type="project" value="UniProtKB-SubCell"/>
</dbReference>
<dbReference type="Gene3D" id="2.40.50.100">
    <property type="match status" value="1"/>
</dbReference>
<dbReference type="EMBL" id="VLLG01000008">
    <property type="protein sequence ID" value="TWI81059.1"/>
    <property type="molecule type" value="Genomic_DNA"/>
</dbReference>
<evidence type="ECO:0000256" key="5">
    <source>
        <dbReference type="SAM" id="Phobius"/>
    </source>
</evidence>
<accession>A0A562SID9</accession>
<dbReference type="InterPro" id="IPR011053">
    <property type="entry name" value="Single_hybrid_motif"/>
</dbReference>
<feature type="transmembrane region" description="Helical" evidence="5">
    <location>
        <begin position="28"/>
        <end position="50"/>
    </location>
</feature>
<proteinExistence type="predicted"/>
<evidence type="ECO:0000256" key="4">
    <source>
        <dbReference type="ARBA" id="ARBA00023136"/>
    </source>
</evidence>
<keyword evidence="7" id="KW-1185">Reference proteome</keyword>
<evidence type="ECO:0000256" key="3">
    <source>
        <dbReference type="ARBA" id="ARBA00022989"/>
    </source>
</evidence>
<dbReference type="PANTHER" id="PTHR30386:SF26">
    <property type="entry name" value="TRANSPORT PROTEIN COMB"/>
    <property type="match status" value="1"/>
</dbReference>
<dbReference type="OrthoDB" id="7057889at2"/>